<feature type="binding site" evidence="6">
    <location>
        <position position="55"/>
    </location>
    <ligand>
        <name>substrate</name>
    </ligand>
</feature>
<dbReference type="GO" id="GO:0030246">
    <property type="term" value="F:carbohydrate binding"/>
    <property type="evidence" value="ECO:0007669"/>
    <property type="project" value="InterPro"/>
</dbReference>
<dbReference type="Pfam" id="PF01263">
    <property type="entry name" value="Aldose_epim"/>
    <property type="match status" value="1"/>
</dbReference>
<feature type="non-terminal residue" evidence="7">
    <location>
        <position position="283"/>
    </location>
</feature>
<feature type="binding site" evidence="6">
    <location>
        <position position="75"/>
    </location>
    <ligand>
        <name>substrate</name>
    </ligand>
</feature>
<dbReference type="AlphaFoldDB" id="A0AAD5U1W0"/>
<dbReference type="InterPro" id="IPR014718">
    <property type="entry name" value="GH-type_carb-bd"/>
</dbReference>
<comment type="similarity">
    <text evidence="2">Belongs to the glucose-6-phosphate 1-epimerase family.</text>
</comment>
<evidence type="ECO:0000256" key="3">
    <source>
        <dbReference type="ARBA" id="ARBA00012083"/>
    </source>
</evidence>
<dbReference type="InterPro" id="IPR025532">
    <property type="entry name" value="G6P_1-epimerase"/>
</dbReference>
<name>A0AAD5U1W0_9FUNG</name>
<dbReference type="PANTHER" id="PTHR11122">
    <property type="entry name" value="APOSPORY-ASSOCIATED PROTEIN C-RELATED"/>
    <property type="match status" value="1"/>
</dbReference>
<evidence type="ECO:0000313" key="7">
    <source>
        <dbReference type="EMBL" id="KAJ3221574.1"/>
    </source>
</evidence>
<dbReference type="Gene3D" id="2.70.98.10">
    <property type="match status" value="1"/>
</dbReference>
<keyword evidence="4" id="KW-0413">Isomerase</keyword>
<dbReference type="EMBL" id="JADGJW010000222">
    <property type="protein sequence ID" value="KAJ3221574.1"/>
    <property type="molecule type" value="Genomic_DNA"/>
</dbReference>
<dbReference type="InterPro" id="IPR011013">
    <property type="entry name" value="Gal_mutarotase_sf_dom"/>
</dbReference>
<dbReference type="InterPro" id="IPR008183">
    <property type="entry name" value="Aldose_1/G6P_1-epimerase"/>
</dbReference>
<dbReference type="CDD" id="cd09020">
    <property type="entry name" value="D-hex-6-P-epi_like"/>
    <property type="match status" value="1"/>
</dbReference>
<feature type="binding site" evidence="6">
    <location>
        <position position="80"/>
    </location>
    <ligand>
        <name>substrate</name>
    </ligand>
</feature>
<evidence type="ECO:0000256" key="2">
    <source>
        <dbReference type="ARBA" id="ARBA00005866"/>
    </source>
</evidence>
<dbReference type="GO" id="GO:0047938">
    <property type="term" value="F:glucose-6-phosphate 1-epimerase activity"/>
    <property type="evidence" value="ECO:0007669"/>
    <property type="project" value="UniProtKB-EC"/>
</dbReference>
<gene>
    <name evidence="7" type="ORF">HK099_003389</name>
</gene>
<dbReference type="GO" id="GO:0005737">
    <property type="term" value="C:cytoplasm"/>
    <property type="evidence" value="ECO:0007669"/>
    <property type="project" value="TreeGrafter"/>
</dbReference>
<protein>
    <recommendedName>
        <fullName evidence="3">glucose-6-phosphate 1-epimerase</fullName>
        <ecNumber evidence="3">5.1.3.15</ecNumber>
    </recommendedName>
</protein>
<keyword evidence="8" id="KW-1185">Reference proteome</keyword>
<dbReference type="PIRSF" id="PIRSF016020">
    <property type="entry name" value="PHexose_mutarotase"/>
    <property type="match status" value="1"/>
</dbReference>
<evidence type="ECO:0000256" key="6">
    <source>
        <dbReference type="PIRSR" id="PIRSR016020-2"/>
    </source>
</evidence>
<evidence type="ECO:0000256" key="1">
    <source>
        <dbReference type="ARBA" id="ARBA00001096"/>
    </source>
</evidence>
<comment type="catalytic activity">
    <reaction evidence="1">
        <text>alpha-D-glucose 6-phosphate = beta-D-glucose 6-phosphate</text>
        <dbReference type="Rhea" id="RHEA:16249"/>
        <dbReference type="ChEBI" id="CHEBI:58225"/>
        <dbReference type="ChEBI" id="CHEBI:58247"/>
        <dbReference type="EC" id="5.1.3.15"/>
    </reaction>
</comment>
<evidence type="ECO:0000256" key="5">
    <source>
        <dbReference type="PIRSR" id="PIRSR016020-1"/>
    </source>
</evidence>
<feature type="active site" evidence="5">
    <location>
        <position position="261"/>
    </location>
</feature>
<organism evidence="7 8">
    <name type="scientific">Clydaea vesicula</name>
    <dbReference type="NCBI Taxonomy" id="447962"/>
    <lineage>
        <taxon>Eukaryota</taxon>
        <taxon>Fungi</taxon>
        <taxon>Fungi incertae sedis</taxon>
        <taxon>Chytridiomycota</taxon>
        <taxon>Chytridiomycota incertae sedis</taxon>
        <taxon>Chytridiomycetes</taxon>
        <taxon>Lobulomycetales</taxon>
        <taxon>Lobulomycetaceae</taxon>
        <taxon>Clydaea</taxon>
    </lineage>
</organism>
<dbReference type="Proteomes" id="UP001211065">
    <property type="component" value="Unassembled WGS sequence"/>
</dbReference>
<accession>A0AAD5U1W0</accession>
<dbReference type="EC" id="5.1.3.15" evidence="3"/>
<dbReference type="SUPFAM" id="SSF74650">
    <property type="entry name" value="Galactose mutarotase-like"/>
    <property type="match status" value="1"/>
</dbReference>
<sequence>MTVDTTNKTKVVLTKGSSSAEIFLFGATLTSWIVGGKELIFLSRKAKLDGTKAIRGGVPIVFPQFGTVEDSSLPQHGFARNSFWTWLGIISDTADEVQVKFGLNQSNIDPQLGKLWEHTKDFELQLTVTLNDNKKTLAMKINVQNTGNNDNFKFTALLHTYFKINDITKVEIFGLKNSMYHDKVLKKSGLLEGNEALKIDKETDRVYSLNENSIGFNFNEGKIVIKKFGFSDVVVWNPWIEKARSMADFDDEEYKEMVCVEVGAVSKSVSVSSTNSFEAVQEL</sequence>
<reference evidence="7" key="1">
    <citation type="submission" date="2020-05" db="EMBL/GenBank/DDBJ databases">
        <title>Phylogenomic resolution of chytrid fungi.</title>
        <authorList>
            <person name="Stajich J.E."/>
            <person name="Amses K."/>
            <person name="Simmons R."/>
            <person name="Seto K."/>
            <person name="Myers J."/>
            <person name="Bonds A."/>
            <person name="Quandt C.A."/>
            <person name="Barry K."/>
            <person name="Liu P."/>
            <person name="Grigoriev I."/>
            <person name="Longcore J.E."/>
            <person name="James T.Y."/>
        </authorList>
    </citation>
    <scope>NUCLEOTIDE SEQUENCE</scope>
    <source>
        <strain evidence="7">JEL0476</strain>
    </source>
</reference>
<dbReference type="PANTHER" id="PTHR11122:SF13">
    <property type="entry name" value="GLUCOSE-6-PHOSPHATE 1-EPIMERASE"/>
    <property type="match status" value="1"/>
</dbReference>
<evidence type="ECO:0000313" key="8">
    <source>
        <dbReference type="Proteomes" id="UP001211065"/>
    </source>
</evidence>
<dbReference type="GO" id="GO:0005975">
    <property type="term" value="P:carbohydrate metabolic process"/>
    <property type="evidence" value="ECO:0007669"/>
    <property type="project" value="InterPro"/>
</dbReference>
<evidence type="ECO:0000256" key="4">
    <source>
        <dbReference type="ARBA" id="ARBA00023235"/>
    </source>
</evidence>
<feature type="active site" evidence="5">
    <location>
        <position position="159"/>
    </location>
</feature>
<proteinExistence type="inferred from homology"/>
<comment type="caution">
    <text evidence="7">The sequence shown here is derived from an EMBL/GenBank/DDBJ whole genome shotgun (WGS) entry which is preliminary data.</text>
</comment>